<name>A0A554LIL1_9BACT</name>
<reference evidence="1 2" key="1">
    <citation type="submission" date="2017-07" db="EMBL/GenBank/DDBJ databases">
        <title>Mechanisms for carbon and nitrogen cycling indicate functional differentiation within the Candidate Phyla Radiation.</title>
        <authorList>
            <person name="Danczak R.E."/>
            <person name="Johnston M.D."/>
            <person name="Kenah C."/>
            <person name="Slattery M."/>
            <person name="Wrighton K.C."/>
            <person name="Wilkins M.J."/>
        </authorList>
    </citation>
    <scope>NUCLEOTIDE SEQUENCE [LARGE SCALE GENOMIC DNA]</scope>
    <source>
        <strain evidence="1">Licking1014_7</strain>
    </source>
</reference>
<evidence type="ECO:0000313" key="2">
    <source>
        <dbReference type="Proteomes" id="UP000315689"/>
    </source>
</evidence>
<sequence length="112" mass="13304">MRIIHKSLAAGRWNKFTFFEQMANVGSEIERTIAYKNRSDNKASRMAFERGLELLDFTIADPKNRGGRLKELCRTREALADHFWFDNEYKSTDAIWQKYFFAFAWAARKDIR</sequence>
<proteinExistence type="predicted"/>
<dbReference type="EMBL" id="VMGK01000015">
    <property type="protein sequence ID" value="TSC92713.1"/>
    <property type="molecule type" value="Genomic_DNA"/>
</dbReference>
<dbReference type="AlphaFoldDB" id="A0A554LIL1"/>
<evidence type="ECO:0000313" key="1">
    <source>
        <dbReference type="EMBL" id="TSC92713.1"/>
    </source>
</evidence>
<organism evidence="1 2">
    <name type="scientific">Candidatus Berkelbacteria bacterium Licking1014_7</name>
    <dbReference type="NCBI Taxonomy" id="2017147"/>
    <lineage>
        <taxon>Bacteria</taxon>
        <taxon>Candidatus Berkelbacteria</taxon>
    </lineage>
</organism>
<gene>
    <name evidence="1" type="ORF">CEN89_499</name>
</gene>
<protein>
    <submittedName>
        <fullName evidence="1">Uncharacterized protein</fullName>
    </submittedName>
</protein>
<comment type="caution">
    <text evidence="1">The sequence shown here is derived from an EMBL/GenBank/DDBJ whole genome shotgun (WGS) entry which is preliminary data.</text>
</comment>
<accession>A0A554LIL1</accession>
<dbReference type="Proteomes" id="UP000315689">
    <property type="component" value="Unassembled WGS sequence"/>
</dbReference>